<accession>A0A9D1IAV4</accession>
<evidence type="ECO:0000256" key="4">
    <source>
        <dbReference type="ARBA" id="ARBA00022989"/>
    </source>
</evidence>
<evidence type="ECO:0000256" key="5">
    <source>
        <dbReference type="ARBA" id="ARBA00023136"/>
    </source>
</evidence>
<reference evidence="7" key="1">
    <citation type="submission" date="2020-10" db="EMBL/GenBank/DDBJ databases">
        <authorList>
            <person name="Gilroy R."/>
        </authorList>
    </citation>
    <scope>NUCLEOTIDE SEQUENCE</scope>
    <source>
        <strain evidence="7">ChiHcec3-11533</strain>
    </source>
</reference>
<dbReference type="InterPro" id="IPR001851">
    <property type="entry name" value="ABC_transp_permease"/>
</dbReference>
<evidence type="ECO:0000256" key="2">
    <source>
        <dbReference type="ARBA" id="ARBA00022475"/>
    </source>
</evidence>
<keyword evidence="2" id="KW-1003">Cell membrane</keyword>
<dbReference type="PANTHER" id="PTHR32196">
    <property type="entry name" value="ABC TRANSPORTER PERMEASE PROTEIN YPHD-RELATED-RELATED"/>
    <property type="match status" value="1"/>
</dbReference>
<keyword evidence="5 6" id="KW-0472">Membrane</keyword>
<reference evidence="7" key="2">
    <citation type="journal article" date="2021" name="PeerJ">
        <title>Extensive microbial diversity within the chicken gut microbiome revealed by metagenomics and culture.</title>
        <authorList>
            <person name="Gilroy R."/>
            <person name="Ravi A."/>
            <person name="Getino M."/>
            <person name="Pursley I."/>
            <person name="Horton D.L."/>
            <person name="Alikhan N.F."/>
            <person name="Baker D."/>
            <person name="Gharbi K."/>
            <person name="Hall N."/>
            <person name="Watson M."/>
            <person name="Adriaenssens E.M."/>
            <person name="Foster-Nyarko E."/>
            <person name="Jarju S."/>
            <person name="Secka A."/>
            <person name="Antonio M."/>
            <person name="Oren A."/>
            <person name="Chaudhuri R.R."/>
            <person name="La Ragione R."/>
            <person name="Hildebrand F."/>
            <person name="Pallen M.J."/>
        </authorList>
    </citation>
    <scope>NUCLEOTIDE SEQUENCE</scope>
    <source>
        <strain evidence="7">ChiHcec3-11533</strain>
    </source>
</reference>
<keyword evidence="3 6" id="KW-0812">Transmembrane</keyword>
<proteinExistence type="predicted"/>
<dbReference type="Proteomes" id="UP000824072">
    <property type="component" value="Unassembled WGS sequence"/>
</dbReference>
<dbReference type="CDD" id="cd06579">
    <property type="entry name" value="TM_PBP1_transp_AraH_like"/>
    <property type="match status" value="1"/>
</dbReference>
<dbReference type="GO" id="GO:0022857">
    <property type="term" value="F:transmembrane transporter activity"/>
    <property type="evidence" value="ECO:0007669"/>
    <property type="project" value="InterPro"/>
</dbReference>
<feature type="transmembrane region" description="Helical" evidence="6">
    <location>
        <begin position="298"/>
        <end position="317"/>
    </location>
</feature>
<feature type="transmembrane region" description="Helical" evidence="6">
    <location>
        <begin position="12"/>
        <end position="34"/>
    </location>
</feature>
<feature type="transmembrane region" description="Helical" evidence="6">
    <location>
        <begin position="170"/>
        <end position="188"/>
    </location>
</feature>
<protein>
    <submittedName>
        <fullName evidence="7">ABC transporter permease</fullName>
    </submittedName>
</protein>
<gene>
    <name evidence="7" type="ORF">IAB02_04860</name>
</gene>
<feature type="transmembrane region" description="Helical" evidence="6">
    <location>
        <begin position="253"/>
        <end position="286"/>
    </location>
</feature>
<sequence>MSQKIKNMYSKRIAAPITVFLVIIALLLITTPTFRSAQNALQIMLSASIYVVLAMGISFVLICGCSDLSAGSVVGLAGCMTCIAMRDWQFSLVGALLVGLATGALCGFFNGLMVTKMHLMPFIATLGTQWIYRGTVKLVADGATVSLRTFVDKETIDAFYFIGSGRIFEIPTPVFIWAALAAVLWFVLKKTVFGRYIYAVGSNAEAARMSGINISKITFGCYIITDMMAAIAGILLAGRLVSMQVNAGEGYEFEGIFATVIGGTSLAGGEGSILGALIGAFIVAILRNGLNLNGINAFWQQVILGIIIILTIWFDTYKSRRSREI</sequence>
<comment type="caution">
    <text evidence="7">The sequence shown here is derived from an EMBL/GenBank/DDBJ whole genome shotgun (WGS) entry which is preliminary data.</text>
</comment>
<dbReference type="Pfam" id="PF02653">
    <property type="entry name" value="BPD_transp_2"/>
    <property type="match status" value="1"/>
</dbReference>
<feature type="transmembrane region" description="Helical" evidence="6">
    <location>
        <begin position="40"/>
        <end position="61"/>
    </location>
</feature>
<feature type="transmembrane region" description="Helical" evidence="6">
    <location>
        <begin position="217"/>
        <end position="241"/>
    </location>
</feature>
<name>A0A9D1IAV4_9FIRM</name>
<dbReference type="EMBL" id="DVMU01000108">
    <property type="protein sequence ID" value="HIU33872.1"/>
    <property type="molecule type" value="Genomic_DNA"/>
</dbReference>
<evidence type="ECO:0000256" key="3">
    <source>
        <dbReference type="ARBA" id="ARBA00022692"/>
    </source>
</evidence>
<dbReference type="AlphaFoldDB" id="A0A9D1IAV4"/>
<evidence type="ECO:0000313" key="7">
    <source>
        <dbReference type="EMBL" id="HIU33872.1"/>
    </source>
</evidence>
<comment type="subcellular location">
    <subcellularLocation>
        <location evidence="1">Cell membrane</location>
        <topology evidence="1">Multi-pass membrane protein</topology>
    </subcellularLocation>
</comment>
<feature type="transmembrane region" description="Helical" evidence="6">
    <location>
        <begin position="92"/>
        <end position="112"/>
    </location>
</feature>
<evidence type="ECO:0000256" key="6">
    <source>
        <dbReference type="SAM" id="Phobius"/>
    </source>
</evidence>
<evidence type="ECO:0000256" key="1">
    <source>
        <dbReference type="ARBA" id="ARBA00004651"/>
    </source>
</evidence>
<keyword evidence="4 6" id="KW-1133">Transmembrane helix</keyword>
<organism evidence="7 8">
    <name type="scientific">Candidatus Pullichristensenella excrementigallinarum</name>
    <dbReference type="NCBI Taxonomy" id="2840907"/>
    <lineage>
        <taxon>Bacteria</taxon>
        <taxon>Bacillati</taxon>
        <taxon>Bacillota</taxon>
        <taxon>Clostridia</taxon>
        <taxon>Candidatus Pullichristensenella</taxon>
    </lineage>
</organism>
<evidence type="ECO:0000313" key="8">
    <source>
        <dbReference type="Proteomes" id="UP000824072"/>
    </source>
</evidence>
<dbReference type="GO" id="GO:0005886">
    <property type="term" value="C:plasma membrane"/>
    <property type="evidence" value="ECO:0007669"/>
    <property type="project" value="UniProtKB-SubCell"/>
</dbReference>